<evidence type="ECO:0000313" key="7">
    <source>
        <dbReference type="EMBL" id="EDS43218.1"/>
    </source>
</evidence>
<dbReference type="PANTHER" id="PTHR46481">
    <property type="entry name" value="ZINC FINGER BED DOMAIN-CONTAINING PROTEIN 4"/>
    <property type="match status" value="1"/>
</dbReference>
<organism>
    <name type="scientific">Culex quinquefasciatus</name>
    <name type="common">Southern house mosquito</name>
    <name type="synonym">Culex pungens</name>
    <dbReference type="NCBI Taxonomy" id="7176"/>
    <lineage>
        <taxon>Eukaryota</taxon>
        <taxon>Metazoa</taxon>
        <taxon>Ecdysozoa</taxon>
        <taxon>Arthropoda</taxon>
        <taxon>Hexapoda</taxon>
        <taxon>Insecta</taxon>
        <taxon>Pterygota</taxon>
        <taxon>Neoptera</taxon>
        <taxon>Endopterygota</taxon>
        <taxon>Diptera</taxon>
        <taxon>Nematocera</taxon>
        <taxon>Culicoidea</taxon>
        <taxon>Culicidae</taxon>
        <taxon>Culicinae</taxon>
        <taxon>Culicini</taxon>
        <taxon>Culex</taxon>
        <taxon>Culex</taxon>
    </lineage>
</organism>
<evidence type="ECO:0000256" key="6">
    <source>
        <dbReference type="SAM" id="MobiDB-lite"/>
    </source>
</evidence>
<keyword evidence="9" id="KW-1185">Reference proteome</keyword>
<feature type="region of interest" description="Disordered" evidence="6">
    <location>
        <begin position="289"/>
        <end position="337"/>
    </location>
</feature>
<dbReference type="eggNOG" id="KOG1121">
    <property type="taxonomic scope" value="Eukaryota"/>
</dbReference>
<keyword evidence="4" id="KW-0862">Zinc</keyword>
<gene>
    <name evidence="8" type="primary">6049615</name>
    <name evidence="7" type="ORF">CpipJ_CPIJ015949</name>
</gene>
<evidence type="ECO:0000256" key="1">
    <source>
        <dbReference type="ARBA" id="ARBA00004123"/>
    </source>
</evidence>
<dbReference type="GO" id="GO:0008270">
    <property type="term" value="F:zinc ion binding"/>
    <property type="evidence" value="ECO:0007669"/>
    <property type="project" value="UniProtKB-KW"/>
</dbReference>
<evidence type="ECO:0000256" key="4">
    <source>
        <dbReference type="ARBA" id="ARBA00022833"/>
    </source>
</evidence>
<keyword evidence="3" id="KW-0863">Zinc-finger</keyword>
<dbReference type="PANTHER" id="PTHR46481:SF10">
    <property type="entry name" value="ZINC FINGER BED DOMAIN-CONTAINING PROTEIN 39"/>
    <property type="match status" value="1"/>
</dbReference>
<dbReference type="InterPro" id="IPR012337">
    <property type="entry name" value="RNaseH-like_sf"/>
</dbReference>
<name>B0X9L6_CULQU</name>
<dbReference type="KEGG" id="cqu:CpipJ_CPIJ015949"/>
<reference evidence="7" key="1">
    <citation type="submission" date="2007-03" db="EMBL/GenBank/DDBJ databases">
        <title>Annotation of Culex pipiens quinquefasciatus.</title>
        <authorList>
            <consortium name="The Broad Institute Genome Sequencing Platform"/>
            <person name="Atkinson P.W."/>
            <person name="Hemingway J."/>
            <person name="Christensen B.M."/>
            <person name="Higgs S."/>
            <person name="Kodira C."/>
            <person name="Hannick L."/>
            <person name="Megy K."/>
            <person name="O'Leary S."/>
            <person name="Pearson M."/>
            <person name="Haas B.J."/>
            <person name="Mauceli E."/>
            <person name="Wortman J.R."/>
            <person name="Lee N.H."/>
            <person name="Guigo R."/>
            <person name="Stanke M."/>
            <person name="Alvarado L."/>
            <person name="Amedeo P."/>
            <person name="Antoine C.H."/>
            <person name="Arensburger P."/>
            <person name="Bidwell S.L."/>
            <person name="Crawford M."/>
            <person name="Camaro F."/>
            <person name="Devon K."/>
            <person name="Engels R."/>
            <person name="Hammond M."/>
            <person name="Howarth C."/>
            <person name="Koehrsen M."/>
            <person name="Lawson D."/>
            <person name="Montgomery P."/>
            <person name="Nene V."/>
            <person name="Nusbaum C."/>
            <person name="Puiu D."/>
            <person name="Romero-Severson J."/>
            <person name="Severson D.W."/>
            <person name="Shumway M."/>
            <person name="Sisk P."/>
            <person name="Stolte C."/>
            <person name="Zeng Q."/>
            <person name="Eisenstadt E."/>
            <person name="Fraser-Liggett C."/>
            <person name="Strausberg R."/>
            <person name="Galagan J."/>
            <person name="Birren B."/>
            <person name="Collins F.H."/>
        </authorList>
    </citation>
    <scope>NUCLEOTIDE SEQUENCE [LARGE SCALE GENOMIC DNA]</scope>
    <source>
        <strain evidence="7">JHB</strain>
    </source>
</reference>
<evidence type="ECO:0008006" key="10">
    <source>
        <dbReference type="Google" id="ProtNLM"/>
    </source>
</evidence>
<reference evidence="8" key="2">
    <citation type="submission" date="2020-05" db="UniProtKB">
        <authorList>
            <consortium name="EnsemblMetazoa"/>
        </authorList>
    </citation>
    <scope>IDENTIFICATION</scope>
    <source>
        <strain evidence="8">JHB</strain>
    </source>
</reference>
<sequence length="929" mass="107006">MTLDAAVLPSELVTTAQPLVGLSGLDVQRNTTHKTIWDAFNNSKKPERWRKLGTDLFEVNLEQKTASCLKCGLAVKSLKNFVFKRHYLNMHPEAASEMGLTDEEAPYLPKKVRKVSVRMNRDLYTKSLVQLVTAYGMPLRTLDSPPMRALLDPYEESFDMPSVNSRTIKPILRDKAAAIRSIIQKEVKGKMISLKLDIATRLDRDVLGINIQFMKKKTQTIRTIGMIELKKRHTAQAIKDDVMRVLRSFGISVDKIYTITTDNGSNMLATSKLIKIDLREFLEELKAQSERCTESEEDVDEDHDQDEDDDEEEDEETASSESDDNDETLENRPRSFAKTDRDEEIKTVFSAIRCAAHTVQLAVHDTLKSTNMKKHIATLKTFVKGLRKMPYKQLLKSAKIRKPVLSCETRWNSSYEMARSLFEHKDFISNMTKNVKFCRLTEREWEFVENFVRAFKPRKLGTDLFEVNLEQKTASCLKCGLAVKSLKNFVFKRHYLNMHPEAASEMGLTDEEAPYLPKKVRKVSVRMNRDLYTKSLVQLVTAYGMPLRTLDSPPMRALLDPYEESFDMPSVNSRTIKPILRDKAAAIRSIIQKEVKGKMISLKLDIATRLDRDVLGINIQFMKKKTQTIRTIGMIELKKRHTAQAIKDDVMRVLRSFGISVDKIYTITTDNGSNMLATSKLIKIDLREFLEELKAQSERCTESEEDVDEDHDQDEDDDEEEDEETASSESDDNDETLENRPRSFAKTDRDEEIKTVFSAIRCAAHTVQLAVHDTLKSTNMKKHIATLKTFVKGLRKMPYKQLLKSAKIRKPVLSCETRWNSSYEMARSLFEHKDFISNMTKNVKFCRLTEREWEFVENFVRAFKPVATLTTSLQSEQLTLGDFYLLWMRCKLTLEMQNDATSLKLHEHMKKRESMLLENKALLAAWLST</sequence>
<dbReference type="VEuPathDB" id="VectorBase:CQUJHB010195"/>
<dbReference type="AlphaFoldDB" id="B0X9L6"/>
<dbReference type="SUPFAM" id="SSF53098">
    <property type="entry name" value="Ribonuclease H-like"/>
    <property type="match status" value="2"/>
</dbReference>
<feature type="region of interest" description="Disordered" evidence="6">
    <location>
        <begin position="697"/>
        <end position="745"/>
    </location>
</feature>
<dbReference type="EnsemblMetazoa" id="CPIJ015949-RA">
    <property type="protein sequence ID" value="CPIJ015949-PA"/>
    <property type="gene ID" value="CPIJ015949"/>
</dbReference>
<keyword evidence="5" id="KW-0539">Nucleus</keyword>
<dbReference type="STRING" id="7176.B0X9L6"/>
<dbReference type="HOGENOM" id="CLU_314806_0_0_1"/>
<accession>B0X9L6</accession>
<evidence type="ECO:0000313" key="9">
    <source>
        <dbReference type="Proteomes" id="UP000002320"/>
    </source>
</evidence>
<keyword evidence="2" id="KW-0479">Metal-binding</keyword>
<dbReference type="InParanoid" id="B0X9L6"/>
<dbReference type="VEuPathDB" id="VectorBase:CQUJHB012422"/>
<dbReference type="VEuPathDB" id="VectorBase:CQUJHB011843"/>
<evidence type="ECO:0000256" key="3">
    <source>
        <dbReference type="ARBA" id="ARBA00022771"/>
    </source>
</evidence>
<dbReference type="InterPro" id="IPR052035">
    <property type="entry name" value="ZnF_BED_domain_contain"/>
</dbReference>
<protein>
    <recommendedName>
        <fullName evidence="10">BED-type domain-containing protein</fullName>
    </recommendedName>
</protein>
<dbReference type="VEuPathDB" id="VectorBase:CPIJ015949"/>
<evidence type="ECO:0000256" key="5">
    <source>
        <dbReference type="ARBA" id="ARBA00023242"/>
    </source>
</evidence>
<evidence type="ECO:0000256" key="2">
    <source>
        <dbReference type="ARBA" id="ARBA00022723"/>
    </source>
</evidence>
<comment type="subcellular location">
    <subcellularLocation>
        <location evidence="1">Nucleus</location>
    </subcellularLocation>
</comment>
<evidence type="ECO:0000313" key="8">
    <source>
        <dbReference type="EnsemblMetazoa" id="CPIJ015949-PA"/>
    </source>
</evidence>
<dbReference type="EMBL" id="DS232542">
    <property type="protein sequence ID" value="EDS43218.1"/>
    <property type="molecule type" value="Genomic_DNA"/>
</dbReference>
<dbReference type="GO" id="GO:0005634">
    <property type="term" value="C:nucleus"/>
    <property type="evidence" value="ECO:0007669"/>
    <property type="project" value="UniProtKB-SubCell"/>
</dbReference>
<proteinExistence type="predicted"/>
<feature type="compositionally biased region" description="Acidic residues" evidence="6">
    <location>
        <begin position="703"/>
        <end position="736"/>
    </location>
</feature>
<feature type="compositionally biased region" description="Acidic residues" evidence="6">
    <location>
        <begin position="295"/>
        <end position="328"/>
    </location>
</feature>
<dbReference type="Proteomes" id="UP000002320">
    <property type="component" value="Unassembled WGS sequence"/>
</dbReference>
<dbReference type="OrthoDB" id="6278596at2759"/>